<feature type="transmembrane region" description="Helical" evidence="1">
    <location>
        <begin position="63"/>
        <end position="87"/>
    </location>
</feature>
<dbReference type="EMBL" id="CP036402">
    <property type="protein sequence ID" value="QBI19885.1"/>
    <property type="molecule type" value="Genomic_DNA"/>
</dbReference>
<dbReference type="Proteomes" id="UP000291469">
    <property type="component" value="Chromosome"/>
</dbReference>
<accession>A0A411YF77</accession>
<dbReference type="KEGG" id="erz:ER308_10155"/>
<organism evidence="2 3">
    <name type="scientific">Egibacter rhizosphaerae</name>
    <dbReference type="NCBI Taxonomy" id="1670831"/>
    <lineage>
        <taxon>Bacteria</taxon>
        <taxon>Bacillati</taxon>
        <taxon>Actinomycetota</taxon>
        <taxon>Nitriliruptoria</taxon>
        <taxon>Egibacterales</taxon>
        <taxon>Egibacteraceae</taxon>
        <taxon>Egibacter</taxon>
    </lineage>
</organism>
<evidence type="ECO:0000313" key="3">
    <source>
        <dbReference type="Proteomes" id="UP000291469"/>
    </source>
</evidence>
<evidence type="ECO:0000256" key="1">
    <source>
        <dbReference type="SAM" id="Phobius"/>
    </source>
</evidence>
<feature type="transmembrane region" description="Helical" evidence="1">
    <location>
        <begin position="134"/>
        <end position="158"/>
    </location>
</feature>
<name>A0A411YF77_9ACTN</name>
<feature type="transmembrane region" description="Helical" evidence="1">
    <location>
        <begin position="196"/>
        <end position="217"/>
    </location>
</feature>
<keyword evidence="1" id="KW-0472">Membrane</keyword>
<dbReference type="OrthoDB" id="8159487at2"/>
<protein>
    <submittedName>
        <fullName evidence="2">DUF998 domain-containing protein</fullName>
    </submittedName>
</protein>
<keyword evidence="3" id="KW-1185">Reference proteome</keyword>
<keyword evidence="1" id="KW-0812">Transmembrane</keyword>
<dbReference type="RefSeq" id="WP_131154882.1">
    <property type="nucleotide sequence ID" value="NZ_CP036402.1"/>
</dbReference>
<feature type="transmembrane region" description="Helical" evidence="1">
    <location>
        <begin position="170"/>
        <end position="190"/>
    </location>
</feature>
<dbReference type="AlphaFoldDB" id="A0A411YF77"/>
<evidence type="ECO:0000313" key="2">
    <source>
        <dbReference type="EMBL" id="QBI19885.1"/>
    </source>
</evidence>
<keyword evidence="1" id="KW-1133">Transmembrane helix</keyword>
<dbReference type="Pfam" id="PF06197">
    <property type="entry name" value="DUF998"/>
    <property type="match status" value="1"/>
</dbReference>
<feature type="transmembrane region" description="Helical" evidence="1">
    <location>
        <begin position="94"/>
        <end position="114"/>
    </location>
</feature>
<reference evidence="2 3" key="1">
    <citation type="submission" date="2019-01" db="EMBL/GenBank/DDBJ databases">
        <title>Egibacter rhizosphaerae EGI 80759T.</title>
        <authorList>
            <person name="Chen D.-D."/>
            <person name="Tian Y."/>
            <person name="Jiao J.-Y."/>
            <person name="Zhang X.-T."/>
            <person name="Zhang Y.-G."/>
            <person name="Zhang Y."/>
            <person name="Xiao M."/>
            <person name="Shu W.-S."/>
            <person name="Li W.-J."/>
        </authorList>
    </citation>
    <scope>NUCLEOTIDE SEQUENCE [LARGE SCALE GENOMIC DNA]</scope>
    <source>
        <strain evidence="2 3">EGI 80759</strain>
    </source>
</reference>
<dbReference type="InterPro" id="IPR009339">
    <property type="entry name" value="DUF998"/>
</dbReference>
<gene>
    <name evidence="2" type="ORF">ER308_10155</name>
</gene>
<feature type="transmembrane region" description="Helical" evidence="1">
    <location>
        <begin position="21"/>
        <end position="43"/>
    </location>
</feature>
<sequence length="232" mass="23018">MDTASGPSEGFDRSAAVTRSLLGYGVLAGAVYLGAGLVLALTREGFELARHPLSLLMLGDGGWMQRANLVVAGAMVLVAAIGVARALGGSRHAAYAGGLLGLYGAALLASAAFAPDAMAGFPPGAAGGEASLSGILHLASGAVGFVSLAAGALVVASWCAQRGARAWAAFTRASSAIIVLGFLGGAALSTQTLGVVALWVAVVAGWAWLAATSVHLYRTVPHPDADRRAPAA</sequence>
<proteinExistence type="predicted"/>